<dbReference type="InterPro" id="IPR007627">
    <property type="entry name" value="RNA_pol_sigma70_r2"/>
</dbReference>
<dbReference type="Pfam" id="PF04542">
    <property type="entry name" value="Sigma70_r2"/>
    <property type="match status" value="1"/>
</dbReference>
<dbReference type="Gene3D" id="1.10.1740.10">
    <property type="match status" value="1"/>
</dbReference>
<dbReference type="InterPro" id="IPR039425">
    <property type="entry name" value="RNA_pol_sigma-70-like"/>
</dbReference>
<comment type="caution">
    <text evidence="8">The sequence shown here is derived from an EMBL/GenBank/DDBJ whole genome shotgun (WGS) entry which is preliminary data.</text>
</comment>
<feature type="domain" description="RNA polymerase sigma-70 region 2" evidence="6">
    <location>
        <begin position="41"/>
        <end position="87"/>
    </location>
</feature>
<dbReference type="RefSeq" id="WP_371941926.1">
    <property type="nucleotide sequence ID" value="NZ_JAXCEH010000009.1"/>
</dbReference>
<comment type="similarity">
    <text evidence="1">Belongs to the sigma-70 factor family. ECF subfamily.</text>
</comment>
<keyword evidence="9" id="KW-1185">Reference proteome</keyword>
<dbReference type="SUPFAM" id="SSF88946">
    <property type="entry name" value="Sigma2 domain of RNA polymerase sigma factors"/>
    <property type="match status" value="1"/>
</dbReference>
<dbReference type="EMBL" id="JAXCEH010000009">
    <property type="protein sequence ID" value="MFA1555200.1"/>
    <property type="molecule type" value="Genomic_DNA"/>
</dbReference>
<organism evidence="8 9">
    <name type="scientific">Actinomadura chokoriensis</name>
    <dbReference type="NCBI Taxonomy" id="454156"/>
    <lineage>
        <taxon>Bacteria</taxon>
        <taxon>Bacillati</taxon>
        <taxon>Actinomycetota</taxon>
        <taxon>Actinomycetes</taxon>
        <taxon>Streptosporangiales</taxon>
        <taxon>Thermomonosporaceae</taxon>
        <taxon>Actinomadura</taxon>
    </lineage>
</organism>
<keyword evidence="4" id="KW-0238">DNA-binding</keyword>
<dbReference type="InterPro" id="IPR014284">
    <property type="entry name" value="RNA_pol_sigma-70_dom"/>
</dbReference>
<dbReference type="InterPro" id="IPR013325">
    <property type="entry name" value="RNA_pol_sigma_r2"/>
</dbReference>
<evidence type="ECO:0000256" key="1">
    <source>
        <dbReference type="ARBA" id="ARBA00010641"/>
    </source>
</evidence>
<evidence type="ECO:0000256" key="4">
    <source>
        <dbReference type="ARBA" id="ARBA00023125"/>
    </source>
</evidence>
<reference evidence="8 9" key="1">
    <citation type="submission" date="2023-11" db="EMBL/GenBank/DDBJ databases">
        <title>Actinomadura monticuli sp. nov., isolated from volcanic ash.</title>
        <authorList>
            <person name="Lee S.D."/>
            <person name="Yang H."/>
            <person name="Kim I.S."/>
        </authorList>
    </citation>
    <scope>NUCLEOTIDE SEQUENCE [LARGE SCALE GENOMIC DNA]</scope>
    <source>
        <strain evidence="8 9">DSM 45346</strain>
    </source>
</reference>
<feature type="domain" description="RNA polymerase sigma factor 70 region 4 type 2" evidence="7">
    <location>
        <begin position="117"/>
        <end position="169"/>
    </location>
</feature>
<accession>A0ABV4QX46</accession>
<evidence type="ECO:0000256" key="5">
    <source>
        <dbReference type="ARBA" id="ARBA00023163"/>
    </source>
</evidence>
<protein>
    <submittedName>
        <fullName evidence="8">SigE family RNA polymerase sigma factor</fullName>
    </submittedName>
</protein>
<keyword evidence="2" id="KW-0805">Transcription regulation</keyword>
<dbReference type="InterPro" id="IPR013324">
    <property type="entry name" value="RNA_pol_sigma_r3/r4-like"/>
</dbReference>
<evidence type="ECO:0000259" key="7">
    <source>
        <dbReference type="Pfam" id="PF08281"/>
    </source>
</evidence>
<evidence type="ECO:0000259" key="6">
    <source>
        <dbReference type="Pfam" id="PF04542"/>
    </source>
</evidence>
<keyword evidence="3" id="KW-0731">Sigma factor</keyword>
<dbReference type="PANTHER" id="PTHR43133:SF50">
    <property type="entry name" value="ECF RNA POLYMERASE SIGMA FACTOR SIGM"/>
    <property type="match status" value="1"/>
</dbReference>
<dbReference type="NCBIfam" id="TIGR02937">
    <property type="entry name" value="sigma70-ECF"/>
    <property type="match status" value="1"/>
</dbReference>
<dbReference type="InterPro" id="IPR013249">
    <property type="entry name" value="RNA_pol_sigma70_r4_t2"/>
</dbReference>
<evidence type="ECO:0000313" key="9">
    <source>
        <dbReference type="Proteomes" id="UP001569904"/>
    </source>
</evidence>
<proteinExistence type="inferred from homology"/>
<dbReference type="InterPro" id="IPR036388">
    <property type="entry name" value="WH-like_DNA-bd_sf"/>
</dbReference>
<dbReference type="SUPFAM" id="SSF88659">
    <property type="entry name" value="Sigma3 and sigma4 domains of RNA polymerase sigma factors"/>
    <property type="match status" value="1"/>
</dbReference>
<gene>
    <name evidence="8" type="ORF">SM436_16035</name>
</gene>
<dbReference type="CDD" id="cd06171">
    <property type="entry name" value="Sigma70_r4"/>
    <property type="match status" value="1"/>
</dbReference>
<evidence type="ECO:0000256" key="3">
    <source>
        <dbReference type="ARBA" id="ARBA00023082"/>
    </source>
</evidence>
<evidence type="ECO:0000313" key="8">
    <source>
        <dbReference type="EMBL" id="MFA1555200.1"/>
    </source>
</evidence>
<dbReference type="Pfam" id="PF08281">
    <property type="entry name" value="Sigma70_r4_2"/>
    <property type="match status" value="1"/>
</dbReference>
<dbReference type="Gene3D" id="1.10.10.10">
    <property type="entry name" value="Winged helix-like DNA-binding domain superfamily/Winged helix DNA-binding domain"/>
    <property type="match status" value="1"/>
</dbReference>
<dbReference type="Proteomes" id="UP001569904">
    <property type="component" value="Unassembled WGS sequence"/>
</dbReference>
<keyword evidence="5" id="KW-0804">Transcription</keyword>
<evidence type="ECO:0000256" key="2">
    <source>
        <dbReference type="ARBA" id="ARBA00023015"/>
    </source>
</evidence>
<name>A0ABV4QX46_9ACTN</name>
<sequence length="183" mass="20114">MTYQQTAEAAAVAPEDSDDGYEELFTAHFWGLVRLAALLGADDAEDVVQDAFVRLHGRRRTLRDQNAALAYLRSSVCNACRSRLRHLRMARRRHAQLAPPGEDGSAEHQVVHGEDVRALLAAVADLPGRQREVLVLRYWLDLSERDTAGTLGIAPGTVKAHTARAIAALGRRLKDRPEDGESA</sequence>
<dbReference type="PANTHER" id="PTHR43133">
    <property type="entry name" value="RNA POLYMERASE ECF-TYPE SIGMA FACTO"/>
    <property type="match status" value="1"/>
</dbReference>